<dbReference type="InterPro" id="IPR000089">
    <property type="entry name" value="Biotin_lipoyl"/>
</dbReference>
<dbReference type="PANTHER" id="PTHR11715:SF3">
    <property type="entry name" value="GLYCINE CLEAVAGE SYSTEM H PROTEIN-RELATED"/>
    <property type="match status" value="1"/>
</dbReference>
<dbReference type="InterPro" id="IPR011053">
    <property type="entry name" value="Single_hybrid_motif"/>
</dbReference>
<name>A0A5B8MZ63_9CHLO</name>
<comment type="subcellular location">
    <subcellularLocation>
        <location evidence="5">Mitochondrion</location>
    </subcellularLocation>
</comment>
<protein>
    <recommendedName>
        <fullName evidence="5">Glycine cleavage system H protein</fullName>
    </recommendedName>
</protein>
<dbReference type="InterPro" id="IPR002930">
    <property type="entry name" value="GCV_H"/>
</dbReference>
<dbReference type="STRING" id="1764295.A0A5B8MZ63"/>
<dbReference type="AlphaFoldDB" id="A0A5B8MZ63"/>
<evidence type="ECO:0000256" key="4">
    <source>
        <dbReference type="PIRSR" id="PIRSR617453-50"/>
    </source>
</evidence>
<dbReference type="InterPro" id="IPR003016">
    <property type="entry name" value="2-oxoA_DH_lipoyl-BS"/>
</dbReference>
<keyword evidence="8" id="KW-1185">Reference proteome</keyword>
<dbReference type="NCBIfam" id="TIGR00527">
    <property type="entry name" value="gcvH"/>
    <property type="match status" value="1"/>
</dbReference>
<gene>
    <name evidence="7" type="ORF">A3770_18p82870</name>
</gene>
<comment type="function">
    <text evidence="5">The H protein shuttles the methylamine group of glycine from the P protein to the T protein.</text>
</comment>
<comment type="cofactor">
    <cofactor evidence="5">
        <name>(R)-lipoate</name>
        <dbReference type="ChEBI" id="CHEBI:83088"/>
    </cofactor>
    <text evidence="5">Binds 1 lipoyl cofactor covalently.</text>
</comment>
<dbReference type="InterPro" id="IPR017453">
    <property type="entry name" value="GCV_H_sub"/>
</dbReference>
<organism evidence="7 8">
    <name type="scientific">Chloropicon primus</name>
    <dbReference type="NCBI Taxonomy" id="1764295"/>
    <lineage>
        <taxon>Eukaryota</taxon>
        <taxon>Viridiplantae</taxon>
        <taxon>Chlorophyta</taxon>
        <taxon>Chloropicophyceae</taxon>
        <taxon>Chloropicales</taxon>
        <taxon>Chloropicaceae</taxon>
        <taxon>Chloropicon</taxon>
    </lineage>
</organism>
<keyword evidence="2 4" id="KW-0450">Lipoyl</keyword>
<dbReference type="GO" id="GO:0009249">
    <property type="term" value="P:protein lipoylation"/>
    <property type="evidence" value="ECO:0007669"/>
    <property type="project" value="TreeGrafter"/>
</dbReference>
<dbReference type="PROSITE" id="PS50968">
    <property type="entry name" value="BIOTINYL_LIPOYL"/>
    <property type="match status" value="1"/>
</dbReference>
<reference evidence="7 8" key="1">
    <citation type="submission" date="2018-07" db="EMBL/GenBank/DDBJ databases">
        <title>The complete nuclear genome of the prasinophyte Chloropicon primus (CCMP1205).</title>
        <authorList>
            <person name="Pombert J.-F."/>
            <person name="Otis C."/>
            <person name="Turmel M."/>
            <person name="Lemieux C."/>
        </authorList>
    </citation>
    <scope>NUCLEOTIDE SEQUENCE [LARGE SCALE GENOMIC DNA]</scope>
    <source>
        <strain evidence="7 8">CCMP1205</strain>
    </source>
</reference>
<accession>A0A5B8MZ63</accession>
<dbReference type="Pfam" id="PF01597">
    <property type="entry name" value="GCV_H"/>
    <property type="match status" value="1"/>
</dbReference>
<evidence type="ECO:0000259" key="6">
    <source>
        <dbReference type="PROSITE" id="PS50968"/>
    </source>
</evidence>
<feature type="domain" description="Lipoyl-binding" evidence="6">
    <location>
        <begin position="97"/>
        <end position="179"/>
    </location>
</feature>
<dbReference type="InterPro" id="IPR033753">
    <property type="entry name" value="GCV_H/Fam206"/>
</dbReference>
<keyword evidence="5" id="KW-0496">Mitochondrion</keyword>
<proteinExistence type="inferred from homology"/>
<dbReference type="GO" id="GO:0019464">
    <property type="term" value="P:glycine decarboxylation via glycine cleavage system"/>
    <property type="evidence" value="ECO:0007669"/>
    <property type="project" value="UniProtKB-UniRule"/>
</dbReference>
<evidence type="ECO:0000313" key="8">
    <source>
        <dbReference type="Proteomes" id="UP000316726"/>
    </source>
</evidence>
<dbReference type="CDD" id="cd06848">
    <property type="entry name" value="GCS_H"/>
    <property type="match status" value="1"/>
</dbReference>
<dbReference type="Proteomes" id="UP000316726">
    <property type="component" value="Chromosome 18"/>
</dbReference>
<dbReference type="Gene3D" id="2.40.50.100">
    <property type="match status" value="1"/>
</dbReference>
<evidence type="ECO:0000256" key="1">
    <source>
        <dbReference type="ARBA" id="ARBA00009249"/>
    </source>
</evidence>
<sequence length="201" mass="20909">MASSIATTVNIARQGCNVMRNLGALSVLQTTGLSKLAASYGTASLASEATSLKTLAGKSQAPLRVQVPFAASRDFATVVDGLKYAESHEWVKMDGGTATVGITDFAQSELGDVVFVELPEVGSTLDASETFGVVESVKAASDVYAPVSGEVVEINEALVEDPSKLNTEPFEGGWMMKIKVSDAGELDSLMDSAAYSAACDE</sequence>
<dbReference type="PANTHER" id="PTHR11715">
    <property type="entry name" value="GLYCINE CLEAVAGE SYSTEM H PROTEIN"/>
    <property type="match status" value="1"/>
</dbReference>
<dbReference type="GO" id="GO:0005739">
    <property type="term" value="C:mitochondrion"/>
    <property type="evidence" value="ECO:0007669"/>
    <property type="project" value="UniProtKB-SubCell"/>
</dbReference>
<dbReference type="PROSITE" id="PS00189">
    <property type="entry name" value="LIPOYL"/>
    <property type="match status" value="1"/>
</dbReference>
<dbReference type="SUPFAM" id="SSF51230">
    <property type="entry name" value="Single hybrid motif"/>
    <property type="match status" value="1"/>
</dbReference>
<comment type="similarity">
    <text evidence="1 5">Belongs to the GcvH family.</text>
</comment>
<dbReference type="OrthoDB" id="10264154at2759"/>
<comment type="subunit">
    <text evidence="5">The glycine cleavage system is composed of four proteins: P, T, L and H.</text>
</comment>
<evidence type="ECO:0000256" key="5">
    <source>
        <dbReference type="RuleBase" id="RU364055"/>
    </source>
</evidence>
<evidence type="ECO:0000256" key="3">
    <source>
        <dbReference type="ARBA" id="ARBA00022946"/>
    </source>
</evidence>
<evidence type="ECO:0000256" key="2">
    <source>
        <dbReference type="ARBA" id="ARBA00022823"/>
    </source>
</evidence>
<dbReference type="GO" id="GO:0005960">
    <property type="term" value="C:glycine cleavage complex"/>
    <property type="evidence" value="ECO:0007669"/>
    <property type="project" value="UniProtKB-UniRule"/>
</dbReference>
<keyword evidence="3 5" id="KW-0809">Transit peptide</keyword>
<dbReference type="NCBIfam" id="NF002270">
    <property type="entry name" value="PRK01202.1"/>
    <property type="match status" value="1"/>
</dbReference>
<feature type="modified residue" description="N6-lipoyllysine" evidence="4">
    <location>
        <position position="138"/>
    </location>
</feature>
<dbReference type="HAMAP" id="MF_00272">
    <property type="entry name" value="GcvH"/>
    <property type="match status" value="1"/>
</dbReference>
<evidence type="ECO:0000313" key="7">
    <source>
        <dbReference type="EMBL" id="QDZ25769.1"/>
    </source>
</evidence>
<dbReference type="EMBL" id="CP031051">
    <property type="protein sequence ID" value="QDZ25769.1"/>
    <property type="molecule type" value="Genomic_DNA"/>
</dbReference>